<dbReference type="EMBL" id="CAJJDM010000030">
    <property type="protein sequence ID" value="CAD8061297.1"/>
    <property type="molecule type" value="Genomic_DNA"/>
</dbReference>
<sequence>MSQDQAYDQGLSGQSSQSPSHQQNQKRMNQFSIDFFIEKRFINQDDLIPILEEVRSQYNVESIKLNIQNQIPALEGTAFSIIDHDENKLNARCDAVNKILQIIEQRSKQILEIIMLIPEGTVSYVIGTQGKQIENIKLETKAHLVINQPIYEFQLRTVTIIGDSSRIFNAIKLIIKQLQERGISNEDYAKKAEPLDPRRVMTKAKFAFLTMIIEYILKNRELEKKYSVRLKGKAINDIKIKKNKLKKDEGILQIDGTLFNVQEAIQNIIKKVTQQFKKNEFDIRIVMPSNFASKLIGAKGCQIKELANKARGAQIKVLSDRDDTDVGQDCLVQVTGSMENKQEATILILEQIECFKNGGPILESGKYINENFAQQYKNSVQVQDMKQKRFVWNNQIGRKQSSSSRSDRRQRSRSSNKRQKYIRRSRSSSSHKRKTKQQLLKTKIVVKQSLIEMMHKQLIRFCSDFNVNIQTFPSDEGNETIVKINGDIKGSIAVIQYILSEQCKLSKR</sequence>
<dbReference type="PROSITE" id="PS50084">
    <property type="entry name" value="KH_TYPE_1"/>
    <property type="match status" value="2"/>
</dbReference>
<evidence type="ECO:0000313" key="6">
    <source>
        <dbReference type="Proteomes" id="UP000688137"/>
    </source>
</evidence>
<dbReference type="SMART" id="SM00322">
    <property type="entry name" value="KH"/>
    <property type="match status" value="2"/>
</dbReference>
<dbReference type="InterPro" id="IPR004087">
    <property type="entry name" value="KH_dom"/>
</dbReference>
<protein>
    <recommendedName>
        <fullName evidence="4">K Homology domain-containing protein</fullName>
    </recommendedName>
</protein>
<keyword evidence="6" id="KW-1185">Reference proteome</keyword>
<name>A0A8S1L159_PARPR</name>
<feature type="domain" description="K Homology" evidence="4">
    <location>
        <begin position="279"/>
        <end position="353"/>
    </location>
</feature>
<dbReference type="Pfam" id="PF00013">
    <property type="entry name" value="KH_1"/>
    <property type="match status" value="2"/>
</dbReference>
<evidence type="ECO:0000256" key="1">
    <source>
        <dbReference type="ARBA" id="ARBA00022737"/>
    </source>
</evidence>
<dbReference type="GO" id="GO:0003723">
    <property type="term" value="F:RNA binding"/>
    <property type="evidence" value="ECO:0007669"/>
    <property type="project" value="UniProtKB-UniRule"/>
</dbReference>
<reference evidence="5" key="1">
    <citation type="submission" date="2021-01" db="EMBL/GenBank/DDBJ databases">
        <authorList>
            <consortium name="Genoscope - CEA"/>
            <person name="William W."/>
        </authorList>
    </citation>
    <scope>NUCLEOTIDE SEQUENCE</scope>
</reference>
<feature type="region of interest" description="Disordered" evidence="3">
    <location>
        <begin position="394"/>
        <end position="436"/>
    </location>
</feature>
<keyword evidence="2" id="KW-0694">RNA-binding</keyword>
<proteinExistence type="predicted"/>
<dbReference type="AlphaFoldDB" id="A0A8S1L159"/>
<accession>A0A8S1L159</accession>
<dbReference type="Proteomes" id="UP000688137">
    <property type="component" value="Unassembled WGS sequence"/>
</dbReference>
<dbReference type="PANTHER" id="PTHR10288">
    <property type="entry name" value="KH DOMAIN CONTAINING RNA BINDING PROTEIN"/>
    <property type="match status" value="1"/>
</dbReference>
<evidence type="ECO:0000256" key="3">
    <source>
        <dbReference type="SAM" id="MobiDB-lite"/>
    </source>
</evidence>
<keyword evidence="1" id="KW-0677">Repeat</keyword>
<feature type="domain" description="K Homology" evidence="4">
    <location>
        <begin position="109"/>
        <end position="179"/>
    </location>
</feature>
<dbReference type="InterPro" id="IPR004088">
    <property type="entry name" value="KH_dom_type_1"/>
</dbReference>
<feature type="region of interest" description="Disordered" evidence="3">
    <location>
        <begin position="1"/>
        <end position="25"/>
    </location>
</feature>
<dbReference type="OMA" id="IIMLIPE"/>
<evidence type="ECO:0000313" key="5">
    <source>
        <dbReference type="EMBL" id="CAD8061297.1"/>
    </source>
</evidence>
<organism evidence="5 6">
    <name type="scientific">Paramecium primaurelia</name>
    <dbReference type="NCBI Taxonomy" id="5886"/>
    <lineage>
        <taxon>Eukaryota</taxon>
        <taxon>Sar</taxon>
        <taxon>Alveolata</taxon>
        <taxon>Ciliophora</taxon>
        <taxon>Intramacronucleata</taxon>
        <taxon>Oligohymenophorea</taxon>
        <taxon>Peniculida</taxon>
        <taxon>Parameciidae</taxon>
        <taxon>Paramecium</taxon>
    </lineage>
</organism>
<gene>
    <name evidence="5" type="ORF">PPRIM_AZ9-3.1.T0310238</name>
</gene>
<feature type="compositionally biased region" description="Basic residues" evidence="3">
    <location>
        <begin position="408"/>
        <end position="436"/>
    </location>
</feature>
<dbReference type="CDD" id="cd00105">
    <property type="entry name" value="KH-I"/>
    <property type="match status" value="1"/>
</dbReference>
<comment type="caution">
    <text evidence="5">The sequence shown here is derived from an EMBL/GenBank/DDBJ whole genome shotgun (WGS) entry which is preliminary data.</text>
</comment>
<feature type="compositionally biased region" description="Low complexity" evidence="3">
    <location>
        <begin position="12"/>
        <end position="25"/>
    </location>
</feature>
<evidence type="ECO:0000256" key="2">
    <source>
        <dbReference type="PROSITE-ProRule" id="PRU00117"/>
    </source>
</evidence>
<evidence type="ECO:0000259" key="4">
    <source>
        <dbReference type="SMART" id="SM00322"/>
    </source>
</evidence>